<comment type="catalytic activity">
    <reaction evidence="12">
        <text>oxaloacetate + H(+) = pyruvate + CO2</text>
        <dbReference type="Rhea" id="RHEA:15641"/>
        <dbReference type="ChEBI" id="CHEBI:15361"/>
        <dbReference type="ChEBI" id="CHEBI:15378"/>
        <dbReference type="ChEBI" id="CHEBI:16452"/>
        <dbReference type="ChEBI" id="CHEBI:16526"/>
        <dbReference type="EC" id="4.1.1.112"/>
    </reaction>
</comment>
<dbReference type="AlphaFoldDB" id="A0A7T6ZDW2"/>
<evidence type="ECO:0000256" key="8">
    <source>
        <dbReference type="ARBA" id="ARBA00025046"/>
    </source>
</evidence>
<dbReference type="CDD" id="cd16841">
    <property type="entry name" value="RraA_family"/>
    <property type="match status" value="1"/>
</dbReference>
<dbReference type="PANTHER" id="PTHR33254:SF4">
    <property type="entry name" value="4-HYDROXY-4-METHYL-2-OXOGLUTARATE ALDOLASE 3-RELATED"/>
    <property type="match status" value="1"/>
</dbReference>
<dbReference type="Pfam" id="PF03737">
    <property type="entry name" value="RraA-like"/>
    <property type="match status" value="1"/>
</dbReference>
<comment type="cofactor">
    <cofactor evidence="13">
        <name>Mg(2+)</name>
        <dbReference type="ChEBI" id="CHEBI:18420"/>
    </cofactor>
</comment>
<dbReference type="SUPFAM" id="SSF89562">
    <property type="entry name" value="RraA-like"/>
    <property type="match status" value="1"/>
</dbReference>
<dbReference type="PANTHER" id="PTHR33254">
    <property type="entry name" value="4-HYDROXY-4-METHYL-2-OXOGLUTARATE ALDOLASE 3-RELATED"/>
    <property type="match status" value="1"/>
</dbReference>
<accession>A0A7T6ZDW2</accession>
<dbReference type="GO" id="GO:0008948">
    <property type="term" value="F:oxaloacetate decarboxylase activity"/>
    <property type="evidence" value="ECO:0007669"/>
    <property type="project" value="UniProtKB-EC"/>
</dbReference>
<dbReference type="Gene3D" id="3.50.30.40">
    <property type="entry name" value="Ribonuclease E inhibitor RraA/RraA-like"/>
    <property type="match status" value="1"/>
</dbReference>
<evidence type="ECO:0000256" key="4">
    <source>
        <dbReference type="ARBA" id="ARBA00011233"/>
    </source>
</evidence>
<keyword evidence="15" id="KW-1185">Reference proteome</keyword>
<evidence type="ECO:0000256" key="12">
    <source>
        <dbReference type="ARBA" id="ARBA00047973"/>
    </source>
</evidence>
<gene>
    <name evidence="14" type="ORF">HUG20_18575</name>
</gene>
<comment type="function">
    <text evidence="8">Catalyzes the aldol cleavage of 4-hydroxy-4-methyl-2-oxoglutarate (HMG) into 2 molecules of pyruvate. Also contains a secondary oxaloacetate (OAA) decarboxylase activity due to the common pyruvate enolate transition state formed following C-C bond cleavage in the retro-aldol and decarboxylation reactions.</text>
</comment>
<dbReference type="InterPro" id="IPR005493">
    <property type="entry name" value="RraA/RraA-like"/>
</dbReference>
<reference evidence="14 15" key="1">
    <citation type="submission" date="2020-06" db="EMBL/GenBank/DDBJ databases">
        <title>Genomic analysis of Salicibibacter sp. NKC21-4.</title>
        <authorList>
            <person name="Oh Y.J."/>
        </authorList>
    </citation>
    <scope>NUCLEOTIDE SEQUENCE [LARGE SCALE GENOMIC DNA]</scope>
    <source>
        <strain evidence="14 15">NKC21-4</strain>
    </source>
</reference>
<comment type="subunit">
    <text evidence="4">Homotrimer.</text>
</comment>
<keyword evidence="13" id="KW-0479">Metal-binding</keyword>
<keyword evidence="13" id="KW-0460">Magnesium</keyword>
<dbReference type="EC" id="4.1.3.17" evidence="5"/>
<evidence type="ECO:0000313" key="15">
    <source>
        <dbReference type="Proteomes" id="UP000595349"/>
    </source>
</evidence>
<name>A0A7T6ZDW2_9BACI</name>
<dbReference type="GO" id="GO:0047443">
    <property type="term" value="F:4-hydroxy-4-methyl-2-oxoglutarate aldolase activity"/>
    <property type="evidence" value="ECO:0007669"/>
    <property type="project" value="UniProtKB-EC"/>
</dbReference>
<evidence type="ECO:0000256" key="9">
    <source>
        <dbReference type="ARBA" id="ARBA00029596"/>
    </source>
</evidence>
<feature type="binding site" evidence="13">
    <location>
        <begin position="94"/>
        <end position="97"/>
    </location>
    <ligand>
        <name>substrate</name>
    </ligand>
</feature>
<dbReference type="EMBL" id="CP054706">
    <property type="protein sequence ID" value="QQK81720.1"/>
    <property type="molecule type" value="Genomic_DNA"/>
</dbReference>
<evidence type="ECO:0000256" key="10">
    <source>
        <dbReference type="ARBA" id="ARBA00030169"/>
    </source>
</evidence>
<feature type="binding site" evidence="13">
    <location>
        <position position="116"/>
    </location>
    <ligand>
        <name>substrate</name>
    </ligand>
</feature>
<protein>
    <recommendedName>
        <fullName evidence="7">Putative 4-hydroxy-4-methyl-2-oxoglutarate aldolase</fullName>
        <ecNumber evidence="6">4.1.1.112</ecNumber>
        <ecNumber evidence="5">4.1.3.17</ecNumber>
    </recommendedName>
    <alternativeName>
        <fullName evidence="11">Oxaloacetate decarboxylase</fullName>
    </alternativeName>
    <alternativeName>
        <fullName evidence="9">Regulator of ribonuclease activity homolog</fullName>
    </alternativeName>
    <alternativeName>
        <fullName evidence="10">RraA-like protein</fullName>
    </alternativeName>
</protein>
<dbReference type="GO" id="GO:0046872">
    <property type="term" value="F:metal ion binding"/>
    <property type="evidence" value="ECO:0007669"/>
    <property type="project" value="UniProtKB-KW"/>
</dbReference>
<dbReference type="EC" id="4.1.1.112" evidence="6"/>
<sequence>MRSENKYPEKLSKEIIERARFLNSSLIADAMDGANTMSHEIKPVGKDMDFVGTAVTVSMKPGDNLFLHQAIYDGEPGYVLVADGKDHKKNAYLGELMAAAAKAVGLESIVIDGLVRDKNDLTRLGFPIYAKGFVPNGPYKEGPGNYNIPIVCGGIVVQPGDLIVGDNDGVVVVPRIEIEYVFKRAEKKQSYEGKRLETIAIYEKERRDGYVTSSIKPDWLEEKIDQFKG</sequence>
<evidence type="ECO:0000256" key="7">
    <source>
        <dbReference type="ARBA" id="ARBA00016549"/>
    </source>
</evidence>
<proteinExistence type="inferred from homology"/>
<comment type="catalytic activity">
    <reaction evidence="1">
        <text>4-hydroxy-4-methyl-2-oxoglutarate = 2 pyruvate</text>
        <dbReference type="Rhea" id="RHEA:22748"/>
        <dbReference type="ChEBI" id="CHEBI:15361"/>
        <dbReference type="ChEBI" id="CHEBI:58276"/>
        <dbReference type="EC" id="4.1.3.17"/>
    </reaction>
</comment>
<evidence type="ECO:0000256" key="2">
    <source>
        <dbReference type="ARBA" id="ARBA00001968"/>
    </source>
</evidence>
<organism evidence="14 15">
    <name type="scientific">Salicibibacter cibi</name>
    <dbReference type="NCBI Taxonomy" id="2743001"/>
    <lineage>
        <taxon>Bacteria</taxon>
        <taxon>Bacillati</taxon>
        <taxon>Bacillota</taxon>
        <taxon>Bacilli</taxon>
        <taxon>Bacillales</taxon>
        <taxon>Bacillaceae</taxon>
        <taxon>Salicibibacter</taxon>
    </lineage>
</organism>
<evidence type="ECO:0000256" key="6">
    <source>
        <dbReference type="ARBA" id="ARBA00012947"/>
    </source>
</evidence>
<evidence type="ECO:0000313" key="14">
    <source>
        <dbReference type="EMBL" id="QQK81720.1"/>
    </source>
</evidence>
<comment type="cofactor">
    <cofactor evidence="2">
        <name>a divalent metal cation</name>
        <dbReference type="ChEBI" id="CHEBI:60240"/>
    </cofactor>
</comment>
<evidence type="ECO:0000256" key="11">
    <source>
        <dbReference type="ARBA" id="ARBA00032305"/>
    </source>
</evidence>
<evidence type="ECO:0000256" key="3">
    <source>
        <dbReference type="ARBA" id="ARBA00008621"/>
    </source>
</evidence>
<feature type="binding site" evidence="13">
    <location>
        <position position="117"/>
    </location>
    <ligand>
        <name>Mg(2+)</name>
        <dbReference type="ChEBI" id="CHEBI:18420"/>
    </ligand>
</feature>
<dbReference type="RefSeq" id="WP_200086400.1">
    <property type="nucleotide sequence ID" value="NZ_CP054706.1"/>
</dbReference>
<evidence type="ECO:0000256" key="5">
    <source>
        <dbReference type="ARBA" id="ARBA00012213"/>
    </source>
</evidence>
<comment type="similarity">
    <text evidence="3">Belongs to the class II aldolase/RraA-like family.</text>
</comment>
<dbReference type="InterPro" id="IPR036704">
    <property type="entry name" value="RraA/RraA-like_sf"/>
</dbReference>
<evidence type="ECO:0000256" key="1">
    <source>
        <dbReference type="ARBA" id="ARBA00001342"/>
    </source>
</evidence>
<dbReference type="KEGG" id="scib:HUG20_18575"/>
<dbReference type="Proteomes" id="UP000595349">
    <property type="component" value="Chromosome"/>
</dbReference>
<evidence type="ECO:0000256" key="13">
    <source>
        <dbReference type="PIRSR" id="PIRSR605493-1"/>
    </source>
</evidence>